<evidence type="ECO:0000256" key="1">
    <source>
        <dbReference type="SAM" id="Phobius"/>
    </source>
</evidence>
<protein>
    <submittedName>
        <fullName evidence="3">Unannotated protein</fullName>
    </submittedName>
</protein>
<dbReference type="EMBL" id="CAFBNV010000028">
    <property type="protein sequence ID" value="CAB4963737.1"/>
    <property type="molecule type" value="Genomic_DNA"/>
</dbReference>
<reference evidence="3" key="1">
    <citation type="submission" date="2020-05" db="EMBL/GenBank/DDBJ databases">
        <authorList>
            <person name="Chiriac C."/>
            <person name="Salcher M."/>
            <person name="Ghai R."/>
            <person name="Kavagutti S V."/>
        </authorList>
    </citation>
    <scope>NUCLEOTIDE SEQUENCE</scope>
</reference>
<evidence type="ECO:0000313" key="3">
    <source>
        <dbReference type="EMBL" id="CAB4559179.1"/>
    </source>
</evidence>
<sequence length="88" mass="9812">MKKDEIQSITNVGSGLTIDQAARQKRYFISMMIRTACFVLTVVLPSPYRWIALIGALTLPYIAVIAANAGRETIKKDAVFAPRQKRLT</sequence>
<dbReference type="Pfam" id="PF11298">
    <property type="entry name" value="DUF3099"/>
    <property type="match status" value="1"/>
</dbReference>
<dbReference type="EMBL" id="CAFBPR010000087">
    <property type="protein sequence ID" value="CAB5022961.1"/>
    <property type="molecule type" value="Genomic_DNA"/>
</dbReference>
<evidence type="ECO:0000313" key="6">
    <source>
        <dbReference type="EMBL" id="CAB4648278.1"/>
    </source>
</evidence>
<dbReference type="EMBL" id="CAEZUH010000036">
    <property type="protein sequence ID" value="CAB4592770.1"/>
    <property type="molecule type" value="Genomic_DNA"/>
</dbReference>
<name>A0A6J6D8M4_9ZZZZ</name>
<evidence type="ECO:0000313" key="4">
    <source>
        <dbReference type="EMBL" id="CAB4592770.1"/>
    </source>
</evidence>
<organism evidence="3">
    <name type="scientific">freshwater metagenome</name>
    <dbReference type="NCBI Taxonomy" id="449393"/>
    <lineage>
        <taxon>unclassified sequences</taxon>
        <taxon>metagenomes</taxon>
        <taxon>ecological metagenomes</taxon>
    </lineage>
</organism>
<evidence type="ECO:0000313" key="9">
    <source>
        <dbReference type="EMBL" id="CAB5022961.1"/>
    </source>
</evidence>
<keyword evidence="1" id="KW-1133">Transmembrane helix</keyword>
<dbReference type="InterPro" id="IPR021449">
    <property type="entry name" value="DUF3099"/>
</dbReference>
<accession>A0A6J6D8M4</accession>
<dbReference type="AlphaFoldDB" id="A0A6J6D8M4"/>
<proteinExistence type="predicted"/>
<feature type="transmembrane region" description="Helical" evidence="1">
    <location>
        <begin position="50"/>
        <end position="69"/>
    </location>
</feature>
<dbReference type="EMBL" id="CAEZVA010000001">
    <property type="protein sequence ID" value="CAB4606567.1"/>
    <property type="molecule type" value="Genomic_DNA"/>
</dbReference>
<keyword evidence="1" id="KW-0472">Membrane</keyword>
<keyword evidence="1" id="KW-0812">Transmembrane</keyword>
<evidence type="ECO:0000313" key="8">
    <source>
        <dbReference type="EMBL" id="CAB4963737.1"/>
    </source>
</evidence>
<evidence type="ECO:0000313" key="2">
    <source>
        <dbReference type="EMBL" id="CAB4551309.1"/>
    </source>
</evidence>
<feature type="transmembrane region" description="Helical" evidence="1">
    <location>
        <begin position="27"/>
        <end position="44"/>
    </location>
</feature>
<dbReference type="EMBL" id="CAEZSW010000035">
    <property type="protein sequence ID" value="CAB4551309.1"/>
    <property type="molecule type" value="Genomic_DNA"/>
</dbReference>
<evidence type="ECO:0000313" key="5">
    <source>
        <dbReference type="EMBL" id="CAB4606567.1"/>
    </source>
</evidence>
<dbReference type="EMBL" id="CAEZYN010000028">
    <property type="protein sequence ID" value="CAB4721312.1"/>
    <property type="molecule type" value="Genomic_DNA"/>
</dbReference>
<evidence type="ECO:0000313" key="7">
    <source>
        <dbReference type="EMBL" id="CAB4721312.1"/>
    </source>
</evidence>
<dbReference type="EMBL" id="CAEZTE010000014">
    <property type="protein sequence ID" value="CAB4559179.1"/>
    <property type="molecule type" value="Genomic_DNA"/>
</dbReference>
<gene>
    <name evidence="2" type="ORF">UFOPK1508_00439</name>
    <name evidence="3" type="ORF">UFOPK1599_00428</name>
    <name evidence="4" type="ORF">UFOPK1798_00533</name>
    <name evidence="5" type="ORF">UFOPK1894_00026</name>
    <name evidence="6" type="ORF">UFOPK2179_00580</name>
    <name evidence="7" type="ORF">UFOPK2715_00455</name>
    <name evidence="8" type="ORF">UFOPK3883_00505</name>
    <name evidence="9" type="ORF">UFOPK4125_00560</name>
</gene>
<dbReference type="EMBL" id="CAEZWC010000055">
    <property type="protein sequence ID" value="CAB4648278.1"/>
    <property type="molecule type" value="Genomic_DNA"/>
</dbReference>